<evidence type="ECO:0000256" key="1">
    <source>
        <dbReference type="ARBA" id="ARBA00004173"/>
    </source>
</evidence>
<dbReference type="GO" id="GO:0005763">
    <property type="term" value="C:mitochondrial small ribosomal subunit"/>
    <property type="evidence" value="ECO:0007669"/>
    <property type="project" value="TreeGrafter"/>
</dbReference>
<keyword evidence="6" id="KW-0687">Ribonucleoprotein</keyword>
<name>A0A815EL37_9BILA</name>
<accession>A0A815EL37</accession>
<evidence type="ECO:0000313" key="8">
    <source>
        <dbReference type="EMBL" id="CAF1311819.1"/>
    </source>
</evidence>
<evidence type="ECO:0000256" key="3">
    <source>
        <dbReference type="ARBA" id="ARBA00022946"/>
    </source>
</evidence>
<dbReference type="GO" id="GO:0003735">
    <property type="term" value="F:structural constituent of ribosome"/>
    <property type="evidence" value="ECO:0007669"/>
    <property type="project" value="TreeGrafter"/>
</dbReference>
<comment type="caution">
    <text evidence="8">The sequence shown here is derived from an EMBL/GenBank/DDBJ whole genome shotgun (WGS) entry which is preliminary data.</text>
</comment>
<dbReference type="PRINTS" id="PR01716">
    <property type="entry name" value="DEATHASSOCP3"/>
</dbReference>
<dbReference type="PANTHER" id="PTHR12810">
    <property type="entry name" value="MITOCHONDRIAL 28S RIBOSOMAL PROTEIN S29"/>
    <property type="match status" value="1"/>
</dbReference>
<dbReference type="Proteomes" id="UP000663845">
    <property type="component" value="Unassembled WGS sequence"/>
</dbReference>
<evidence type="ECO:0000313" key="9">
    <source>
        <dbReference type="EMBL" id="CAF3599253.1"/>
    </source>
</evidence>
<dbReference type="Pfam" id="PF10236">
    <property type="entry name" value="DAP3"/>
    <property type="match status" value="1"/>
</dbReference>
<evidence type="ECO:0000313" key="10">
    <source>
        <dbReference type="Proteomes" id="UP000663845"/>
    </source>
</evidence>
<dbReference type="EMBL" id="CAJNOG010000603">
    <property type="protein sequence ID" value="CAF1311819.1"/>
    <property type="molecule type" value="Genomic_DNA"/>
</dbReference>
<keyword evidence="4" id="KW-0689">Ribosomal protein</keyword>
<dbReference type="InterPro" id="IPR019368">
    <property type="entry name" value="Ribosomal_mS29"/>
</dbReference>
<dbReference type="GO" id="GO:0006915">
    <property type="term" value="P:apoptotic process"/>
    <property type="evidence" value="ECO:0007669"/>
    <property type="project" value="InterPro"/>
</dbReference>
<evidence type="ECO:0000256" key="6">
    <source>
        <dbReference type="ARBA" id="ARBA00023274"/>
    </source>
</evidence>
<evidence type="ECO:0000256" key="4">
    <source>
        <dbReference type="ARBA" id="ARBA00022980"/>
    </source>
</evidence>
<evidence type="ECO:0000256" key="7">
    <source>
        <dbReference type="ARBA" id="ARBA00035140"/>
    </source>
</evidence>
<organism evidence="8 10">
    <name type="scientific">Adineta steineri</name>
    <dbReference type="NCBI Taxonomy" id="433720"/>
    <lineage>
        <taxon>Eukaryota</taxon>
        <taxon>Metazoa</taxon>
        <taxon>Spiralia</taxon>
        <taxon>Gnathifera</taxon>
        <taxon>Rotifera</taxon>
        <taxon>Eurotatoria</taxon>
        <taxon>Bdelloidea</taxon>
        <taxon>Adinetida</taxon>
        <taxon>Adinetidae</taxon>
        <taxon>Adineta</taxon>
    </lineage>
</organism>
<comment type="subcellular location">
    <subcellularLocation>
        <location evidence="1">Mitochondrion</location>
    </subcellularLocation>
</comment>
<keyword evidence="5" id="KW-0496">Mitochondrion</keyword>
<keyword evidence="3" id="KW-0809">Transit peptide</keyword>
<dbReference type="InterPro" id="IPR008092">
    <property type="entry name" value="Ribosomal_mS29_met"/>
</dbReference>
<reference evidence="8" key="1">
    <citation type="submission" date="2021-02" db="EMBL/GenBank/DDBJ databases">
        <authorList>
            <person name="Nowell W R."/>
        </authorList>
    </citation>
    <scope>NUCLEOTIDE SEQUENCE</scope>
</reference>
<sequence length="429" mass="49393">MTLITSCLIRARVAAYRSFNRCYANSVTRTIDVHSIPQDLFESKSEQPFRTSTNDPLLHTEKDLGLFYTVNPDELKRISPFGKSLPLQFREECEAFNETCVMIRQPSIDIIKLMKQIDWNLPPLKVVLFPSELGVGMSLSLFHVLHYGLRKKMLLVNTPTAAEVLKLALDATPSPNNELMWDTPTAASSWLKTFAINNEELLKETNFRTKFTYTWSARESTPAGTHLLDLIGYATERIKYASECVGAIVKEVKTQVKEKNIQTLVTFDTINSYYGPTWIVKPDKSTVKPNEVTMVKALQELLLPDWNNAFIVVTIGPKGVIIPKVREKRNWLVRHGHYRTEHRLPGVLMYDEAMTVKSLLRTEGIEALEPFVPIQVQKYTDDEFNNQYRYYIDRNWIQNHRGRDEEGRKEILFYTAKNPYEMAGFVGSR</sequence>
<dbReference type="EMBL" id="CAJOAZ010000273">
    <property type="protein sequence ID" value="CAF3599253.1"/>
    <property type="molecule type" value="Genomic_DNA"/>
</dbReference>
<comment type="similarity">
    <text evidence="2">Belongs to the mitochondrion-specific ribosomal protein mS29 family.</text>
</comment>
<protein>
    <recommendedName>
        <fullName evidence="7">Small ribosomal subunit protein mS29</fullName>
    </recommendedName>
</protein>
<evidence type="ECO:0000256" key="5">
    <source>
        <dbReference type="ARBA" id="ARBA00023128"/>
    </source>
</evidence>
<dbReference type="PANTHER" id="PTHR12810:SF0">
    <property type="entry name" value="SMALL RIBOSOMAL SUBUNIT PROTEIN MS29"/>
    <property type="match status" value="1"/>
</dbReference>
<evidence type="ECO:0000256" key="2">
    <source>
        <dbReference type="ARBA" id="ARBA00009863"/>
    </source>
</evidence>
<proteinExistence type="inferred from homology"/>
<dbReference type="AlphaFoldDB" id="A0A815EL37"/>
<gene>
    <name evidence="8" type="ORF">JYZ213_LOCUS32899</name>
    <name evidence="9" type="ORF">OXD698_LOCUS6326</name>
</gene>
<dbReference type="Proteomes" id="UP000663844">
    <property type="component" value="Unassembled WGS sequence"/>
</dbReference>